<proteinExistence type="inferred from homology"/>
<evidence type="ECO:0000313" key="7">
    <source>
        <dbReference type="Proteomes" id="UP000694397"/>
    </source>
</evidence>
<keyword evidence="3" id="KW-1015">Disulfide bond</keyword>
<evidence type="ECO:0000256" key="2">
    <source>
        <dbReference type="ARBA" id="ARBA00022514"/>
    </source>
</evidence>
<dbReference type="Ensembl" id="ENSSFOT00015060337.1">
    <property type="protein sequence ID" value="ENSSFOP00015058350.1"/>
    <property type="gene ID" value="ENSSFOG00015030472.1"/>
</dbReference>
<keyword evidence="4" id="KW-0964">Secreted</keyword>
<accession>A0A8C9VK36</accession>
<organism evidence="6 7">
    <name type="scientific">Scleropages formosus</name>
    <name type="common">Asian bonytongue</name>
    <name type="synonym">Osteoglossum formosum</name>
    <dbReference type="NCBI Taxonomy" id="113540"/>
    <lineage>
        <taxon>Eukaryota</taxon>
        <taxon>Metazoa</taxon>
        <taxon>Chordata</taxon>
        <taxon>Craniata</taxon>
        <taxon>Vertebrata</taxon>
        <taxon>Euteleostomi</taxon>
        <taxon>Actinopterygii</taxon>
        <taxon>Neopterygii</taxon>
        <taxon>Teleostei</taxon>
        <taxon>Osteoglossocephala</taxon>
        <taxon>Osteoglossomorpha</taxon>
        <taxon>Osteoglossiformes</taxon>
        <taxon>Osteoglossidae</taxon>
        <taxon>Scleropages</taxon>
    </lineage>
</organism>
<dbReference type="Proteomes" id="UP000694397">
    <property type="component" value="Chromosome 1"/>
</dbReference>
<dbReference type="SMART" id="SM00199">
    <property type="entry name" value="SCY"/>
    <property type="match status" value="1"/>
</dbReference>
<evidence type="ECO:0000259" key="5">
    <source>
        <dbReference type="SMART" id="SM00199"/>
    </source>
</evidence>
<dbReference type="GO" id="GO:0005615">
    <property type="term" value="C:extracellular space"/>
    <property type="evidence" value="ECO:0007669"/>
    <property type="project" value="UniProtKB-KW"/>
</dbReference>
<evidence type="ECO:0000313" key="6">
    <source>
        <dbReference type="Ensembl" id="ENSSFOP00015058350.1"/>
    </source>
</evidence>
<feature type="chain" id="PRO_5034745454" description="C-C motif chemokine" evidence="4">
    <location>
        <begin position="21"/>
        <end position="115"/>
    </location>
</feature>
<dbReference type="GO" id="GO:0008009">
    <property type="term" value="F:chemokine activity"/>
    <property type="evidence" value="ECO:0007669"/>
    <property type="project" value="InterPro"/>
</dbReference>
<protein>
    <recommendedName>
        <fullName evidence="4">C-C motif chemokine</fullName>
    </recommendedName>
</protein>
<evidence type="ECO:0000256" key="3">
    <source>
        <dbReference type="ARBA" id="ARBA00023157"/>
    </source>
</evidence>
<dbReference type="PANTHER" id="PTHR12015">
    <property type="entry name" value="SMALL INDUCIBLE CYTOKINE A"/>
    <property type="match status" value="1"/>
</dbReference>
<keyword evidence="7" id="KW-1185">Reference proteome</keyword>
<evidence type="ECO:0000256" key="1">
    <source>
        <dbReference type="ARBA" id="ARBA00010868"/>
    </source>
</evidence>
<keyword evidence="2 4" id="KW-0202">Cytokine</keyword>
<feature type="signal peptide" evidence="4">
    <location>
        <begin position="1"/>
        <end position="20"/>
    </location>
</feature>
<dbReference type="InterPro" id="IPR036048">
    <property type="entry name" value="Interleukin_8-like_sf"/>
</dbReference>
<keyword evidence="4" id="KW-0732">Signal</keyword>
<dbReference type="Pfam" id="PF00048">
    <property type="entry name" value="IL8"/>
    <property type="match status" value="1"/>
</dbReference>
<dbReference type="SUPFAM" id="SSF54117">
    <property type="entry name" value="Interleukin 8-like chemokines"/>
    <property type="match status" value="1"/>
</dbReference>
<dbReference type="CDD" id="cd00272">
    <property type="entry name" value="Chemokine_CC"/>
    <property type="match status" value="1"/>
</dbReference>
<reference evidence="6" key="2">
    <citation type="submission" date="2025-08" db="UniProtKB">
        <authorList>
            <consortium name="Ensembl"/>
        </authorList>
    </citation>
    <scope>IDENTIFICATION</scope>
</reference>
<dbReference type="InterPro" id="IPR001811">
    <property type="entry name" value="Chemokine_IL8-like_dom"/>
</dbReference>
<comment type="subcellular location">
    <subcellularLocation>
        <location evidence="4">Secreted</location>
    </subcellularLocation>
</comment>
<sequence>MKHLCVVALILGALVSLTLSHCTYIFCFLGAQLVNNNISFADTNGPEKCCFEFFESRIPVKKVTHFEETDHRCPIRGVIFHTVKKSERCVYPSETWVQDIMNKLQTPANATAKAP</sequence>
<reference evidence="6" key="3">
    <citation type="submission" date="2025-09" db="UniProtKB">
        <authorList>
            <consortium name="Ensembl"/>
        </authorList>
    </citation>
    <scope>IDENTIFICATION</scope>
</reference>
<dbReference type="InterPro" id="IPR000827">
    <property type="entry name" value="Chemokine_CC_CS"/>
</dbReference>
<dbReference type="PROSITE" id="PS00472">
    <property type="entry name" value="SMALL_CYTOKINES_CC"/>
    <property type="match status" value="1"/>
</dbReference>
<dbReference type="GO" id="GO:0006955">
    <property type="term" value="P:immune response"/>
    <property type="evidence" value="ECO:0007669"/>
    <property type="project" value="InterPro"/>
</dbReference>
<evidence type="ECO:0000256" key="4">
    <source>
        <dbReference type="RuleBase" id="RU361150"/>
    </source>
</evidence>
<keyword evidence="4" id="KW-0145">Chemotaxis</keyword>
<dbReference type="InterPro" id="IPR039809">
    <property type="entry name" value="Chemokine_b/g/d"/>
</dbReference>
<dbReference type="GeneTree" id="ENSGT00990000210558"/>
<feature type="domain" description="Chemokine interleukin-8-like" evidence="5">
    <location>
        <begin position="46"/>
        <end position="104"/>
    </location>
</feature>
<dbReference type="OrthoDB" id="9447832at2759"/>
<dbReference type="FunFam" id="2.40.50.40:FF:000002">
    <property type="entry name" value="C-C motif chemokine"/>
    <property type="match status" value="1"/>
</dbReference>
<reference evidence="6 7" key="1">
    <citation type="submission" date="2019-04" db="EMBL/GenBank/DDBJ databases">
        <authorList>
            <consortium name="Wellcome Sanger Institute Data Sharing"/>
        </authorList>
    </citation>
    <scope>NUCLEOTIDE SEQUENCE [LARGE SCALE GENOMIC DNA]</scope>
</reference>
<dbReference type="AlphaFoldDB" id="A0A8C9VK36"/>
<comment type="similarity">
    <text evidence="1 4">Belongs to the intercrine beta (chemokine CC) family.</text>
</comment>
<name>A0A8C9VK36_SCLFO</name>
<dbReference type="Gene3D" id="2.40.50.40">
    <property type="match status" value="1"/>
</dbReference>